<protein>
    <recommendedName>
        <fullName evidence="3">Minor tail protein</fullName>
    </recommendedName>
</protein>
<proteinExistence type="predicted"/>
<gene>
    <name evidence="1" type="ORF">VO64_4583</name>
</gene>
<reference evidence="1 2" key="1">
    <citation type="journal article" date="2015" name="Genome Announc.">
        <title>Complete Genome Sequence of Biocontrol Strain Pseudomonas fluorescens LBUM223.</title>
        <authorList>
            <person name="Roquigny R."/>
            <person name="Arseneault T."/>
            <person name="Gadkar V.J."/>
            <person name="Novinscak A."/>
            <person name="Joly D.L."/>
            <person name="Filion M."/>
        </authorList>
    </citation>
    <scope>NUCLEOTIDE SEQUENCE [LARGE SCALE GENOMIC DNA]</scope>
    <source>
        <strain evidence="1 2">LBUM223</strain>
    </source>
</reference>
<organism evidence="1 2">
    <name type="scientific">Pseudomonas synxantha</name>
    <dbReference type="NCBI Taxonomy" id="47883"/>
    <lineage>
        <taxon>Bacteria</taxon>
        <taxon>Pseudomonadati</taxon>
        <taxon>Pseudomonadota</taxon>
        <taxon>Gammaproteobacteria</taxon>
        <taxon>Pseudomonadales</taxon>
        <taxon>Pseudomonadaceae</taxon>
        <taxon>Pseudomonas</taxon>
    </lineage>
</organism>
<dbReference type="EMBL" id="CP011117">
    <property type="protein sequence ID" value="AKA85129.1"/>
    <property type="molecule type" value="Genomic_DNA"/>
</dbReference>
<accession>A0AAU8TUK1</accession>
<evidence type="ECO:0000313" key="1">
    <source>
        <dbReference type="EMBL" id="AKA85129.1"/>
    </source>
</evidence>
<evidence type="ECO:0008006" key="3">
    <source>
        <dbReference type="Google" id="ProtNLM"/>
    </source>
</evidence>
<name>A0AAU8TUK1_9PSED</name>
<dbReference type="Proteomes" id="UP000033099">
    <property type="component" value="Chromosome"/>
</dbReference>
<sequence length="676" mass="73974">MSEYDPLNPPSSRGTKAGVLVLDAPVAPDALPLEADDRGHKIPVFFQSTGLRVEVPTLWPGSNVLDPGDITLVKWFFEADMFDEKRLTAPYDASDLPDVDALVPPHLMDVPGLHRLRYEVILRESSGNPGELSFSTILDSDKVGPNNGLRGPRFQFPQVIEDDGVTDEYLDNPANLDRVTATIDLIWPDIRLGDVVEASLIPLPFLKPLRKRPRHLDIVATTTIVQAHKDGVRPIEVHFPGAFLRGLPNREFNAQYYLKDRSGRESGPSRTAPLLINLTPTPTDLDPVQIPQLNDGRIALNDARAEGGVYMNILEVFGSTEGDHLLPSWDLIPLDPIVISAFQVWPIRVPIPYSVLASGGYEFVSGIVRAEYSWQRGVAPSRPSITRFAPVDLTVAGPVSPNNPNPINLLLDVVTVKGVDGDNQLTINDEGKPVRVITSLYGAPDVGQTLELMAGSFPGPIATYTVQAGDSAGREIEWFVDWNIIELLDTGWVPFFYWTFNGVNRQRAPDTPVMINTVPIVGLKPLEYVGVNYGPGPDAGFISCHLRPWVNGAGVKIPGDPTLLDGGDEVILHWASYAHPNGFAGAVIPDTIKSFSHTLTEQEAREGYVFQVPFDPYILLPGLIKPPEGQTNPRHGSAVARYQIIKPAGAGMGYSERNLVFIRLIRPNSPPCVSDD</sequence>
<dbReference type="RefSeq" id="WP_046071405.1">
    <property type="nucleotide sequence ID" value="NZ_CP011117.2"/>
</dbReference>
<evidence type="ECO:0000313" key="2">
    <source>
        <dbReference type="Proteomes" id="UP000033099"/>
    </source>
</evidence>
<dbReference type="AlphaFoldDB" id="A0AAU8TUK1"/>
<dbReference type="KEGG" id="pfb:VO64_4583"/>